<dbReference type="InterPro" id="IPR008927">
    <property type="entry name" value="6-PGluconate_DH-like_C_sf"/>
</dbReference>
<dbReference type="STRING" id="1302250.GCA_001313225_00328"/>
<dbReference type="InterPro" id="IPR036291">
    <property type="entry name" value="NAD(P)-bd_dom_sf"/>
</dbReference>
<evidence type="ECO:0000256" key="5">
    <source>
        <dbReference type="ARBA" id="ARBA00023027"/>
    </source>
</evidence>
<dbReference type="InterPro" id="IPR006176">
    <property type="entry name" value="3-OHacyl-CoA_DH_NAD-bd"/>
</dbReference>
<dbReference type="InterPro" id="IPR006108">
    <property type="entry name" value="3HC_DH_C"/>
</dbReference>
<evidence type="ECO:0000256" key="3">
    <source>
        <dbReference type="ARBA" id="ARBA00022832"/>
    </source>
</evidence>
<feature type="domain" description="3-hydroxyacyl-CoA dehydrogenase C-terminal" evidence="9">
    <location>
        <begin position="189"/>
        <end position="281"/>
    </location>
</feature>
<protein>
    <submittedName>
        <fullName evidence="11">3-hydroxybutyryl-CoA dehydrogenase</fullName>
    </submittedName>
</protein>
<evidence type="ECO:0000259" key="10">
    <source>
        <dbReference type="Pfam" id="PF02737"/>
    </source>
</evidence>
<evidence type="ECO:0000256" key="7">
    <source>
        <dbReference type="ARBA" id="ARBA00049556"/>
    </source>
</evidence>
<dbReference type="Pfam" id="PF00725">
    <property type="entry name" value="3HCDH"/>
    <property type="match status" value="1"/>
</dbReference>
<accession>A0A1Z5H4X5</accession>
<evidence type="ECO:0000256" key="2">
    <source>
        <dbReference type="ARBA" id="ARBA00005086"/>
    </source>
</evidence>
<dbReference type="AlphaFoldDB" id="A0A1Z5H4X5"/>
<dbReference type="SUPFAM" id="SSF48179">
    <property type="entry name" value="6-phosphogluconate dehydrogenase C-terminal domain-like"/>
    <property type="match status" value="1"/>
</dbReference>
<evidence type="ECO:0000313" key="12">
    <source>
        <dbReference type="Proteomes" id="UP000198402"/>
    </source>
</evidence>
<dbReference type="GO" id="GO:0006635">
    <property type="term" value="P:fatty acid beta-oxidation"/>
    <property type="evidence" value="ECO:0007669"/>
    <property type="project" value="TreeGrafter"/>
</dbReference>
<dbReference type="InterPro" id="IPR022694">
    <property type="entry name" value="3-OHacyl-CoA_DH"/>
</dbReference>
<name>A0A1Z5H4X5_9LACO</name>
<keyword evidence="3" id="KW-0276">Fatty acid metabolism</keyword>
<comment type="pathway">
    <text evidence="2">Lipid metabolism; butanoate metabolism.</text>
</comment>
<sequence length="294" mass="31761">MTIKKLTVAGGGVLGSQIAYQAAYKGYPVTIYDIDQAALTAVKTRINALRPSYQTDLQASDADFDAALSRLTYVSDLAEAVKHADLIIEAIPENLDLKTKFYQQISELAPATAIFSSNSSSLLPSQLAPATDRPARLLNMHFANHIWVNNTAEIMGSSQTDPKVYQEVVTFAKSIGMIPIQLKKEHSSYILNSLLTPLMASGMSLWVNGIADPQTIDKTWMIATGAAMGPFGILDMIGARTLTAVPLPAAIDPDGKITASLKQRLADGKLGVESGEGFYHYPNPEFQQPDFLKA</sequence>
<evidence type="ECO:0000256" key="6">
    <source>
        <dbReference type="ARBA" id="ARBA00023098"/>
    </source>
</evidence>
<keyword evidence="6" id="KW-0443">Lipid metabolism</keyword>
<keyword evidence="5" id="KW-0520">NAD</keyword>
<organism evidence="11 12">
    <name type="scientific">Secundilactobacillus silagei JCM 19001</name>
    <dbReference type="NCBI Taxonomy" id="1302250"/>
    <lineage>
        <taxon>Bacteria</taxon>
        <taxon>Bacillati</taxon>
        <taxon>Bacillota</taxon>
        <taxon>Bacilli</taxon>
        <taxon>Lactobacillales</taxon>
        <taxon>Lactobacillaceae</taxon>
        <taxon>Secundilactobacillus</taxon>
    </lineage>
</organism>
<dbReference type="OrthoDB" id="9771883at2"/>
<keyword evidence="4" id="KW-0560">Oxidoreductase</keyword>
<keyword evidence="12" id="KW-1185">Reference proteome</keyword>
<comment type="pathway">
    <text evidence="1">Lipid metabolism; fatty acid beta-oxidation.</text>
</comment>
<dbReference type="SUPFAM" id="SSF51735">
    <property type="entry name" value="NAD(P)-binding Rossmann-fold domains"/>
    <property type="match status" value="1"/>
</dbReference>
<evidence type="ECO:0000313" key="11">
    <source>
        <dbReference type="EMBL" id="GAT17974.1"/>
    </source>
</evidence>
<comment type="caution">
    <text evidence="11">The sequence shown here is derived from an EMBL/GenBank/DDBJ whole genome shotgun (WGS) entry which is preliminary data.</text>
</comment>
<comment type="catalytic activity">
    <reaction evidence="7">
        <text>a (3S)-3-hydroxyacyl-CoA + NAD(+) = a 3-oxoacyl-CoA + NADH + H(+)</text>
        <dbReference type="Rhea" id="RHEA:22432"/>
        <dbReference type="ChEBI" id="CHEBI:15378"/>
        <dbReference type="ChEBI" id="CHEBI:57318"/>
        <dbReference type="ChEBI" id="CHEBI:57540"/>
        <dbReference type="ChEBI" id="CHEBI:57945"/>
        <dbReference type="ChEBI" id="CHEBI:90726"/>
        <dbReference type="EC" id="1.1.1.35"/>
    </reaction>
</comment>
<proteinExistence type="predicted"/>
<evidence type="ECO:0000259" key="9">
    <source>
        <dbReference type="Pfam" id="PF00725"/>
    </source>
</evidence>
<evidence type="ECO:0000256" key="1">
    <source>
        <dbReference type="ARBA" id="ARBA00005005"/>
    </source>
</evidence>
<dbReference type="Pfam" id="PF02737">
    <property type="entry name" value="3HCDH_N"/>
    <property type="match status" value="1"/>
</dbReference>
<dbReference type="GO" id="GO:0070403">
    <property type="term" value="F:NAD+ binding"/>
    <property type="evidence" value="ECO:0007669"/>
    <property type="project" value="InterPro"/>
</dbReference>
<dbReference type="Gene3D" id="3.40.50.720">
    <property type="entry name" value="NAD(P)-binding Rossmann-like Domain"/>
    <property type="match status" value="1"/>
</dbReference>
<reference evidence="11 12" key="1">
    <citation type="submission" date="2015-11" db="EMBL/GenBank/DDBJ databases">
        <title>Draft genome sequences of new species of the genus Lactobacillus isolated from orchardgrass silage.</title>
        <authorList>
            <person name="Tohno M."/>
            <person name="Tanizawa Y."/>
            <person name="Arita M."/>
        </authorList>
    </citation>
    <scope>NUCLEOTIDE SEQUENCE [LARGE SCALE GENOMIC DNA]</scope>
    <source>
        <strain evidence="11 12">IWT126</strain>
    </source>
</reference>
<feature type="site" description="Important for catalytic activity" evidence="8">
    <location>
        <position position="141"/>
    </location>
</feature>
<dbReference type="PIRSF" id="PIRSF000105">
    <property type="entry name" value="HCDH"/>
    <property type="match status" value="1"/>
</dbReference>
<dbReference type="Gene3D" id="1.10.1040.10">
    <property type="entry name" value="N-(1-d-carboxylethyl)-l-norvaline Dehydrogenase, domain 2"/>
    <property type="match status" value="1"/>
</dbReference>
<evidence type="ECO:0000256" key="4">
    <source>
        <dbReference type="ARBA" id="ARBA00023002"/>
    </source>
</evidence>
<evidence type="ECO:0000256" key="8">
    <source>
        <dbReference type="PIRSR" id="PIRSR000105-1"/>
    </source>
</evidence>
<dbReference type="PANTHER" id="PTHR43561:SF3">
    <property type="entry name" value="HYDROXYACYL-COENZYME A DEHYDROGENASE, MITOCHONDRIAL"/>
    <property type="match status" value="1"/>
</dbReference>
<dbReference type="GO" id="GO:0003857">
    <property type="term" value="F:(3S)-3-hydroxyacyl-CoA dehydrogenase (NAD+) activity"/>
    <property type="evidence" value="ECO:0007669"/>
    <property type="project" value="UniProtKB-EC"/>
</dbReference>
<gene>
    <name evidence="11" type="ORF">IWT126_00231</name>
</gene>
<dbReference type="InterPro" id="IPR052242">
    <property type="entry name" value="Mito_3-hydroxyacyl-CoA_DH"/>
</dbReference>
<feature type="domain" description="3-hydroxyacyl-CoA dehydrogenase NAD binding" evidence="10">
    <location>
        <begin position="5"/>
        <end position="183"/>
    </location>
</feature>
<dbReference type="Proteomes" id="UP000198402">
    <property type="component" value="Unassembled WGS sequence"/>
</dbReference>
<dbReference type="PANTHER" id="PTHR43561">
    <property type="match status" value="1"/>
</dbReference>
<dbReference type="NCBIfam" id="NF006143">
    <property type="entry name" value="PRK08293.1"/>
    <property type="match status" value="1"/>
</dbReference>
<dbReference type="RefSeq" id="WP_089136068.1">
    <property type="nucleotide sequence ID" value="NZ_BCMG01000001.1"/>
</dbReference>
<dbReference type="EMBL" id="BCMG01000001">
    <property type="protein sequence ID" value="GAT17974.1"/>
    <property type="molecule type" value="Genomic_DNA"/>
</dbReference>
<dbReference type="InterPro" id="IPR013328">
    <property type="entry name" value="6PGD_dom2"/>
</dbReference>